<organism evidence="2 3">
    <name type="scientific">Eumeta variegata</name>
    <name type="common">Bagworm moth</name>
    <name type="synonym">Eumeta japonica</name>
    <dbReference type="NCBI Taxonomy" id="151549"/>
    <lineage>
        <taxon>Eukaryota</taxon>
        <taxon>Metazoa</taxon>
        <taxon>Ecdysozoa</taxon>
        <taxon>Arthropoda</taxon>
        <taxon>Hexapoda</taxon>
        <taxon>Insecta</taxon>
        <taxon>Pterygota</taxon>
        <taxon>Neoptera</taxon>
        <taxon>Endopterygota</taxon>
        <taxon>Lepidoptera</taxon>
        <taxon>Glossata</taxon>
        <taxon>Ditrysia</taxon>
        <taxon>Tineoidea</taxon>
        <taxon>Psychidae</taxon>
        <taxon>Oiketicinae</taxon>
        <taxon>Eumeta</taxon>
    </lineage>
</organism>
<dbReference type="PANTHER" id="PTHR47154:SF2">
    <property type="entry name" value="G-PROTEIN COUPLED RECEPTOR MTH-RELATED"/>
    <property type="match status" value="1"/>
</dbReference>
<reference evidence="2 3" key="1">
    <citation type="journal article" date="2019" name="Commun. Biol.">
        <title>The bagworm genome reveals a unique fibroin gene that provides high tensile strength.</title>
        <authorList>
            <person name="Kono N."/>
            <person name="Nakamura H."/>
            <person name="Ohtoshi R."/>
            <person name="Tomita M."/>
            <person name="Numata K."/>
            <person name="Arakawa K."/>
        </authorList>
    </citation>
    <scope>NUCLEOTIDE SEQUENCE [LARGE SCALE GENOMIC DNA]</scope>
</reference>
<evidence type="ECO:0000313" key="2">
    <source>
        <dbReference type="EMBL" id="GBP23754.1"/>
    </source>
</evidence>
<name>A0A4C1UCV5_EUMVA</name>
<dbReference type="PANTHER" id="PTHR47154">
    <property type="entry name" value="G-PROTEIN COUPLED RECEPTOR MTH-RELATED"/>
    <property type="match status" value="1"/>
</dbReference>
<dbReference type="Proteomes" id="UP000299102">
    <property type="component" value="Unassembled WGS sequence"/>
</dbReference>
<evidence type="ECO:0000256" key="1">
    <source>
        <dbReference type="SAM" id="Phobius"/>
    </source>
</evidence>
<dbReference type="GO" id="GO:0008528">
    <property type="term" value="F:G protein-coupled peptide receptor activity"/>
    <property type="evidence" value="ECO:0007669"/>
    <property type="project" value="TreeGrafter"/>
</dbReference>
<keyword evidence="1" id="KW-1133">Transmembrane helix</keyword>
<feature type="transmembrane region" description="Helical" evidence="1">
    <location>
        <begin position="137"/>
        <end position="161"/>
    </location>
</feature>
<protein>
    <recommendedName>
        <fullName evidence="4">G-protein coupled receptors family 2 profile 2 domain-containing protein</fullName>
    </recommendedName>
</protein>
<keyword evidence="1" id="KW-0472">Membrane</keyword>
<evidence type="ECO:0000313" key="3">
    <source>
        <dbReference type="Proteomes" id="UP000299102"/>
    </source>
</evidence>
<feature type="transmembrane region" description="Helical" evidence="1">
    <location>
        <begin position="91"/>
        <end position="112"/>
    </location>
</feature>
<keyword evidence="3" id="KW-1185">Reference proteome</keyword>
<accession>A0A4C1UCV5</accession>
<dbReference type="OrthoDB" id="6134459at2759"/>
<dbReference type="EMBL" id="BGZK01000153">
    <property type="protein sequence ID" value="GBP23754.1"/>
    <property type="molecule type" value="Genomic_DNA"/>
</dbReference>
<dbReference type="Gene3D" id="1.20.1070.10">
    <property type="entry name" value="Rhodopsin 7-helix transmembrane proteins"/>
    <property type="match status" value="1"/>
</dbReference>
<dbReference type="InterPro" id="IPR051384">
    <property type="entry name" value="Mth_GPCR"/>
</dbReference>
<proteinExistence type="predicted"/>
<feature type="transmembrane region" description="Helical" evidence="1">
    <location>
        <begin position="50"/>
        <end position="70"/>
    </location>
</feature>
<dbReference type="AlphaFoldDB" id="A0A4C1UCV5"/>
<evidence type="ECO:0008006" key="4">
    <source>
        <dbReference type="Google" id="ProtNLM"/>
    </source>
</evidence>
<gene>
    <name evidence="2" type="ORF">EVAR_13711_1</name>
</gene>
<sequence length="229" mass="26409">MMESEGSDDGARSFCVHDALIYEENATDDRSYVTTVAMICFEEITSDPARLAYCMMVSCVFLTITAAIYATMSELRKVVMPDYGWTEYGWYALYAWGCPAILTLCVILANYIPGKHLVPGIGMGQCWFFRKKEEWAYMYSIEAILLFVNVTIFVYCSTILWRHKFSSSNIRVLRYKTMLWSTWLQHIDVDARPVQYHALTEYRCEITVFAVDFCPVSESSSDPLHLHHP</sequence>
<dbReference type="GO" id="GO:0005886">
    <property type="term" value="C:plasma membrane"/>
    <property type="evidence" value="ECO:0007669"/>
    <property type="project" value="TreeGrafter"/>
</dbReference>
<keyword evidence="1" id="KW-0812">Transmembrane</keyword>
<comment type="caution">
    <text evidence="2">The sequence shown here is derived from an EMBL/GenBank/DDBJ whole genome shotgun (WGS) entry which is preliminary data.</text>
</comment>